<organism evidence="2 3">
    <name type="scientific">Calocera viscosa (strain TUFC12733)</name>
    <dbReference type="NCBI Taxonomy" id="1330018"/>
    <lineage>
        <taxon>Eukaryota</taxon>
        <taxon>Fungi</taxon>
        <taxon>Dikarya</taxon>
        <taxon>Basidiomycota</taxon>
        <taxon>Agaricomycotina</taxon>
        <taxon>Dacrymycetes</taxon>
        <taxon>Dacrymycetales</taxon>
        <taxon>Dacrymycetaceae</taxon>
        <taxon>Calocera</taxon>
    </lineage>
</organism>
<feature type="region of interest" description="Disordered" evidence="1">
    <location>
        <begin position="116"/>
        <end position="189"/>
    </location>
</feature>
<feature type="region of interest" description="Disordered" evidence="1">
    <location>
        <begin position="596"/>
        <end position="756"/>
    </location>
</feature>
<proteinExistence type="predicted"/>
<evidence type="ECO:0000313" key="2">
    <source>
        <dbReference type="EMBL" id="KZO92827.1"/>
    </source>
</evidence>
<keyword evidence="3" id="KW-1185">Reference proteome</keyword>
<accession>A0A167IP62</accession>
<feature type="compositionally biased region" description="Polar residues" evidence="1">
    <location>
        <begin position="116"/>
        <end position="128"/>
    </location>
</feature>
<dbReference type="Proteomes" id="UP000076738">
    <property type="component" value="Unassembled WGS sequence"/>
</dbReference>
<name>A0A167IP62_CALVF</name>
<feature type="compositionally biased region" description="Basic residues" evidence="1">
    <location>
        <begin position="667"/>
        <end position="681"/>
    </location>
</feature>
<gene>
    <name evidence="2" type="ORF">CALVIDRAFT_529954</name>
</gene>
<dbReference type="AlphaFoldDB" id="A0A167IP62"/>
<reference evidence="2 3" key="1">
    <citation type="journal article" date="2016" name="Mol. Biol. Evol.">
        <title>Comparative Genomics of Early-Diverging Mushroom-Forming Fungi Provides Insights into the Origins of Lignocellulose Decay Capabilities.</title>
        <authorList>
            <person name="Nagy L.G."/>
            <person name="Riley R."/>
            <person name="Tritt A."/>
            <person name="Adam C."/>
            <person name="Daum C."/>
            <person name="Floudas D."/>
            <person name="Sun H."/>
            <person name="Yadav J.S."/>
            <person name="Pangilinan J."/>
            <person name="Larsson K.H."/>
            <person name="Matsuura K."/>
            <person name="Barry K."/>
            <person name="Labutti K."/>
            <person name="Kuo R."/>
            <person name="Ohm R.A."/>
            <person name="Bhattacharya S.S."/>
            <person name="Shirouzu T."/>
            <person name="Yoshinaga Y."/>
            <person name="Martin F.M."/>
            <person name="Grigoriev I.V."/>
            <person name="Hibbett D.S."/>
        </authorList>
    </citation>
    <scope>NUCLEOTIDE SEQUENCE [LARGE SCALE GENOMIC DNA]</scope>
    <source>
        <strain evidence="2 3">TUFC12733</strain>
    </source>
</reference>
<dbReference type="EMBL" id="KV417307">
    <property type="protein sequence ID" value="KZO92827.1"/>
    <property type="molecule type" value="Genomic_DNA"/>
</dbReference>
<evidence type="ECO:0000313" key="3">
    <source>
        <dbReference type="Proteomes" id="UP000076738"/>
    </source>
</evidence>
<feature type="compositionally biased region" description="Basic and acidic residues" evidence="1">
    <location>
        <begin position="792"/>
        <end position="802"/>
    </location>
</feature>
<feature type="compositionally biased region" description="Basic and acidic residues" evidence="1">
    <location>
        <begin position="656"/>
        <end position="665"/>
    </location>
</feature>
<feature type="region of interest" description="Disordered" evidence="1">
    <location>
        <begin position="779"/>
        <end position="805"/>
    </location>
</feature>
<protein>
    <submittedName>
        <fullName evidence="2">Uncharacterized protein</fullName>
    </submittedName>
</protein>
<feature type="compositionally biased region" description="Acidic residues" evidence="1">
    <location>
        <begin position="175"/>
        <end position="189"/>
    </location>
</feature>
<sequence>MATFGTELDLQELERLFLRDNQDDDLSFSAIVSTPLPSPAPLTPAVDVISPTVLDETPGADFYEYSFSSTSSISPSRSHDRDQFLHPADQAFYGSPANFEGSMQLTTGSNLNARGSTVQADQAAQGPSSHGWEGPGQEDSGSRDGSRPPNGPPRAPSRSRSPSDHGGRADAAPQQEDEESSENDDHDDVIMDDEERRVFDALQDSLEAPSGSKAATDRRQRAKTLLTTYYRKIWPKAPGALPESSKLGRRVAKALIQAIVDEIAQHYHIDPARVWKDVGVFTGYARSSNAWNLYQKRARLESRSGGEPYDAAATRQRYLEQGAADPDLQRDLEEWSAKQGLPDGDQLRPSERQQLFDRMVASAKYIFSNYDRTAQIGGRFQVVGLNPEDRASMAAVWETESMGQTMSGISETGERVLMHQWVTNKYAPLMVNPPADDSVDPRGHAGTKSPGVREMKEAIKEKGKLLLHDAMRLAKPNARAPPFNRWGHHIDEAMIQHQCTLVNWPDAGPFPHDLEHELQNTPQEQLFPVWLAYTTSVSKLKVHIARWSKGKSITQLVFKHIADPGQAEAIRDPVAANPPLIIRVDGTAWTYNEELARQETSAPPSRPSAHWVRDRKGKAAAPNTQRSRSKKALSLQYNDHSPRSNSRRDRTRKRPRSEDDQENHPPIRAHRLHPYHRKSRRPSSMSDTDTGSEDLEALSDHDAAVSRRRHRLGSLHRSISRSTAAEGHTSVRPSRERERQRDKPSPGPMDVLPAISTPPITTLFTDADRASLKYQALEARSAGPSHAGYPQREQHPGLRGRTEQVAGIPGPSGRAAHPLPSLQAVLGSTSEIATGYSATHIGGGQGSAGCQLPLINHHGQPAFPIRLRHIIIHRSAILSIGIIRMQDIKVVFIKIMQRCASLALYTQVIVTTLIVFCGSSY</sequence>
<feature type="compositionally biased region" description="Basic and acidic residues" evidence="1">
    <location>
        <begin position="733"/>
        <end position="744"/>
    </location>
</feature>
<evidence type="ECO:0000256" key="1">
    <source>
        <dbReference type="SAM" id="MobiDB-lite"/>
    </source>
</evidence>